<evidence type="ECO:0000256" key="10">
    <source>
        <dbReference type="SAM" id="MobiDB-lite"/>
    </source>
</evidence>
<dbReference type="NCBIfam" id="TIGR03296">
    <property type="entry name" value="M6dom_TIGR03296"/>
    <property type="match status" value="1"/>
</dbReference>
<reference evidence="14 15" key="1">
    <citation type="journal article" date="2015" name="Stand. Genomic Sci.">
        <title>Genomic Encyclopedia of Bacterial and Archaeal Type Strains, Phase III: the genomes of soil and plant-associated and newly described type strains.</title>
        <authorList>
            <person name="Whitman W.B."/>
            <person name="Woyke T."/>
            <person name="Klenk H.P."/>
            <person name="Zhou Y."/>
            <person name="Lilburn T.G."/>
            <person name="Beck B.J."/>
            <person name="De Vos P."/>
            <person name="Vandamme P."/>
            <person name="Eisen J.A."/>
            <person name="Garrity G."/>
            <person name="Hugenholtz P."/>
            <person name="Kyrpides N.C."/>
        </authorList>
    </citation>
    <scope>NUCLEOTIDE SEQUENCE [LARGE SCALE GENOMIC DNA]</scope>
    <source>
        <strain evidence="14 15">CECT 7306</strain>
    </source>
</reference>
<comment type="subcellular location">
    <subcellularLocation>
        <location evidence="2">Secreted</location>
    </subcellularLocation>
</comment>
<keyword evidence="6 11" id="KW-0732">Signal</keyword>
<dbReference type="GO" id="GO:0006508">
    <property type="term" value="P:proteolysis"/>
    <property type="evidence" value="ECO:0007669"/>
    <property type="project" value="UniProtKB-KW"/>
</dbReference>
<keyword evidence="5" id="KW-0479">Metal-binding</keyword>
<dbReference type="Pfam" id="PF20773">
    <property type="entry name" value="InhA-like_MAM"/>
    <property type="match status" value="1"/>
</dbReference>
<comment type="cofactor">
    <cofactor evidence="1">
        <name>Zn(2+)</name>
        <dbReference type="ChEBI" id="CHEBI:29105"/>
    </cofactor>
</comment>
<dbReference type="Gene3D" id="2.60.120.260">
    <property type="entry name" value="Galactose-binding domain-like"/>
    <property type="match status" value="1"/>
</dbReference>
<gene>
    <name evidence="14" type="ORF">EDC03_2254</name>
</gene>
<evidence type="ECO:0000256" key="11">
    <source>
        <dbReference type="SAM" id="SignalP"/>
    </source>
</evidence>
<feature type="domain" description="Immune inhibitor A-like metallopeptidase VEG" evidence="13">
    <location>
        <begin position="627"/>
        <end position="784"/>
    </location>
</feature>
<dbReference type="OrthoDB" id="275270at2"/>
<dbReference type="PIRSF" id="PIRSF007519">
    <property type="entry name" value="Protease_InhA"/>
    <property type="match status" value="1"/>
</dbReference>
<evidence type="ECO:0000256" key="7">
    <source>
        <dbReference type="ARBA" id="ARBA00022801"/>
    </source>
</evidence>
<dbReference type="PANTHER" id="PTHR13062:SF12">
    <property type="entry name" value="ALPHA-2-MACROGLOBULIN DOMAIN-CONTAINING PROTEIN"/>
    <property type="match status" value="1"/>
</dbReference>
<feature type="chain" id="PRO_5018232414" evidence="11">
    <location>
        <begin position="28"/>
        <end position="800"/>
    </location>
</feature>
<evidence type="ECO:0000259" key="12">
    <source>
        <dbReference type="Pfam" id="PF05547"/>
    </source>
</evidence>
<evidence type="ECO:0000256" key="6">
    <source>
        <dbReference type="ARBA" id="ARBA00022729"/>
    </source>
</evidence>
<dbReference type="Pfam" id="PF05547">
    <property type="entry name" value="Peptidase_M6"/>
    <property type="match status" value="1"/>
</dbReference>
<protein>
    <submittedName>
        <fullName evidence="14">Immune inhibitor A</fullName>
    </submittedName>
</protein>
<organism evidence="14 15">
    <name type="scientific">Pseudokineococcus lusitanus</name>
    <dbReference type="NCBI Taxonomy" id="763993"/>
    <lineage>
        <taxon>Bacteria</taxon>
        <taxon>Bacillati</taxon>
        <taxon>Actinomycetota</taxon>
        <taxon>Actinomycetes</taxon>
        <taxon>Kineosporiales</taxon>
        <taxon>Kineosporiaceae</taxon>
        <taxon>Pseudokineococcus</taxon>
    </lineage>
</organism>
<keyword evidence="7" id="KW-0378">Hydrolase</keyword>
<dbReference type="InterPro" id="IPR008757">
    <property type="entry name" value="Peptidase_M6-like_domain"/>
</dbReference>
<evidence type="ECO:0000259" key="13">
    <source>
        <dbReference type="Pfam" id="PF20774"/>
    </source>
</evidence>
<feature type="domain" description="Peptidase M6-like" evidence="12">
    <location>
        <begin position="113"/>
        <end position="421"/>
    </location>
</feature>
<comment type="caution">
    <text evidence="14">The sequence shown here is derived from an EMBL/GenBank/DDBJ whole genome shotgun (WGS) entry which is preliminary data.</text>
</comment>
<feature type="compositionally biased region" description="Low complexity" evidence="10">
    <location>
        <begin position="33"/>
        <end position="46"/>
    </location>
</feature>
<keyword evidence="4" id="KW-0645">Protease</keyword>
<name>A0A3N1HKB6_9ACTN</name>
<keyword evidence="3" id="KW-0964">Secreted</keyword>
<sequence>MRKLTCGAVGMALGAGLLATAAVPATAAPDTGLGTTAATATPSAAPLDDRPHPLEEKRRALRETAITGVLEGELTPQRIGGSTVVKVGDEAAPAAAATTTQRRGERAAAAQGQYVELARESTDKIFVILAEFGDERHPDYPDADTDPDTAGPTRFDGPRHNEIPEPDRSVDNSTIWQADFDKAHYEDIYFADDEGDESLKTYYETQSSGRYSVDGTVSDWVRVKYNAARYGREDASTWNLIQDAVNQWVADQEAAGVSDADIAAQLAEYDQQDRYDYDGDGDFNEPDGYIDHFQIVHAGGGEEDGDPTYGEDAIWSHRWYAFGTDQGKTGPEENKLGGAQIGDTGVWVGDYTIQPENGGYSVFAHEYGHDLGLPDNYDTAGGNNNVEYWSLMGQSRLSGADEPIGSRAGDLGAWEKLQLGWLDYETVTAGEKRSMTLGPQEYNTEDAQGVVVVLPDKEVTTELGEPAAGDRQWWSGSGDDLANTLGATADLTGATSATLSMQSRWSIEEEYDYLYVQASTDGGRNWTSLAGTADGEDFGTDASGSPAIDGEQEEWVDVEVPLDAYVGAPVELRLLYRTDGGLALPGFFADDITLTVDGEVVLADGAEDPDASVLELDGFTSVGATSTEEYDNFYVAGHRSYVSYDQYLRTGPYNFGWASTRPDWVEHFPYQTGLLVTYWDTSQVDNNVSQHPGEGRNLIVDAHARPMANIEGDYWRTRIQSYDAPFSTRKADSFTLHVDGKPSYVRGQAAARTFDDTKKYFYDEFPAGGTKLPATGTKIRVASEDGTSMKIRVTGPTVTD</sequence>
<dbReference type="InterPro" id="IPR012300">
    <property type="entry name" value="Pept_M6_InhA"/>
</dbReference>
<feature type="region of interest" description="Disordered" evidence="10">
    <location>
        <begin position="33"/>
        <end position="53"/>
    </location>
</feature>
<evidence type="ECO:0000256" key="1">
    <source>
        <dbReference type="ARBA" id="ARBA00001947"/>
    </source>
</evidence>
<feature type="region of interest" description="Disordered" evidence="10">
    <location>
        <begin position="136"/>
        <end position="170"/>
    </location>
</feature>
<evidence type="ECO:0000256" key="2">
    <source>
        <dbReference type="ARBA" id="ARBA00004613"/>
    </source>
</evidence>
<evidence type="ECO:0000256" key="4">
    <source>
        <dbReference type="ARBA" id="ARBA00022670"/>
    </source>
</evidence>
<feature type="signal peptide" evidence="11">
    <location>
        <begin position="1"/>
        <end position="27"/>
    </location>
</feature>
<evidence type="ECO:0000256" key="8">
    <source>
        <dbReference type="ARBA" id="ARBA00022833"/>
    </source>
</evidence>
<dbReference type="SUPFAM" id="SSF55486">
    <property type="entry name" value="Metalloproteases ('zincins'), catalytic domain"/>
    <property type="match status" value="1"/>
</dbReference>
<dbReference type="GO" id="GO:0005576">
    <property type="term" value="C:extracellular region"/>
    <property type="evidence" value="ECO:0007669"/>
    <property type="project" value="UniProtKB-SubCell"/>
</dbReference>
<dbReference type="GO" id="GO:0046872">
    <property type="term" value="F:metal ion binding"/>
    <property type="evidence" value="ECO:0007669"/>
    <property type="project" value="UniProtKB-KW"/>
</dbReference>
<feature type="compositionally biased region" description="Basic and acidic residues" evidence="10">
    <location>
        <begin position="156"/>
        <end position="170"/>
    </location>
</feature>
<keyword evidence="15" id="KW-1185">Reference proteome</keyword>
<evidence type="ECO:0000256" key="5">
    <source>
        <dbReference type="ARBA" id="ARBA00022723"/>
    </source>
</evidence>
<dbReference type="AlphaFoldDB" id="A0A3N1HKB6"/>
<evidence type="ECO:0000313" key="15">
    <source>
        <dbReference type="Proteomes" id="UP000276232"/>
    </source>
</evidence>
<dbReference type="InParanoid" id="A0A3N1HKB6"/>
<dbReference type="Pfam" id="PF20774">
    <property type="entry name" value="InhA-like_VEG"/>
    <property type="match status" value="1"/>
</dbReference>
<dbReference type="Proteomes" id="UP000276232">
    <property type="component" value="Unassembled WGS sequence"/>
</dbReference>
<evidence type="ECO:0000256" key="3">
    <source>
        <dbReference type="ARBA" id="ARBA00022525"/>
    </source>
</evidence>
<evidence type="ECO:0000256" key="9">
    <source>
        <dbReference type="ARBA" id="ARBA00023049"/>
    </source>
</evidence>
<accession>A0A3N1HKB6</accession>
<dbReference type="EMBL" id="RJKN01000005">
    <property type="protein sequence ID" value="ROP42963.1"/>
    <property type="molecule type" value="Genomic_DNA"/>
</dbReference>
<dbReference type="PANTHER" id="PTHR13062">
    <property type="entry name" value="COLLAGENASE"/>
    <property type="match status" value="1"/>
</dbReference>
<evidence type="ECO:0000313" key="14">
    <source>
        <dbReference type="EMBL" id="ROP42963.1"/>
    </source>
</evidence>
<dbReference type="GO" id="GO:0008237">
    <property type="term" value="F:metallopeptidase activity"/>
    <property type="evidence" value="ECO:0007669"/>
    <property type="project" value="UniProtKB-KW"/>
</dbReference>
<proteinExistence type="predicted"/>
<keyword evidence="9" id="KW-0482">Metalloprotease</keyword>
<dbReference type="InterPro" id="IPR048665">
    <property type="entry name" value="InhA-like_VEG"/>
</dbReference>
<keyword evidence="8" id="KW-0862">Zinc</keyword>
<dbReference type="RefSeq" id="WP_123380322.1">
    <property type="nucleotide sequence ID" value="NZ_RJKN01000005.1"/>
</dbReference>